<protein>
    <recommendedName>
        <fullName evidence="1">YdhG-like domain-containing protein</fullName>
    </recommendedName>
</protein>
<organism evidence="2">
    <name type="scientific">marine sediment metagenome</name>
    <dbReference type="NCBI Taxonomy" id="412755"/>
    <lineage>
        <taxon>unclassified sequences</taxon>
        <taxon>metagenomes</taxon>
        <taxon>ecological metagenomes</taxon>
    </lineage>
</organism>
<name>A0A0F9K3D3_9ZZZZ</name>
<dbReference type="InterPro" id="IPR016786">
    <property type="entry name" value="YdeI_bac"/>
</dbReference>
<dbReference type="Gene3D" id="3.90.1150.200">
    <property type="match status" value="1"/>
</dbReference>
<evidence type="ECO:0000259" key="1">
    <source>
        <dbReference type="Pfam" id="PF08818"/>
    </source>
</evidence>
<dbReference type="PIRSF" id="PIRSF021308">
    <property type="entry name" value="UCP021308"/>
    <property type="match status" value="1"/>
</dbReference>
<comment type="caution">
    <text evidence="2">The sequence shown here is derived from an EMBL/GenBank/DDBJ whole genome shotgun (WGS) entry which is preliminary data.</text>
</comment>
<evidence type="ECO:0000313" key="2">
    <source>
        <dbReference type="EMBL" id="KKM69156.1"/>
    </source>
</evidence>
<accession>A0A0F9K3D3</accession>
<dbReference type="EMBL" id="LAZR01010038">
    <property type="protein sequence ID" value="KKM69156.1"/>
    <property type="molecule type" value="Genomic_DNA"/>
</dbReference>
<dbReference type="InterPro" id="IPR014922">
    <property type="entry name" value="YdhG-like"/>
</dbReference>
<gene>
    <name evidence="2" type="ORF">LCGC14_1453710</name>
</gene>
<dbReference type="Pfam" id="PF13376">
    <property type="entry name" value="OmdA"/>
    <property type="match status" value="1"/>
</dbReference>
<proteinExistence type="predicted"/>
<feature type="domain" description="YdhG-like" evidence="1">
    <location>
        <begin position="15"/>
        <end position="112"/>
    </location>
</feature>
<dbReference type="AlphaFoldDB" id="A0A0F9K3D3"/>
<sequence length="193" mass="22491">MKQDIDSFFNDPGKWQVEFTSLRRILLDCGLDERFKWGKPCYVFQERNVVLIHGFKNYCALLFHKGALLKDAENLLVQQTKNVQAARQIRFTNAEDIENHKAAVKAYVYEAMEVEKAGLEVMLKTTSDFDMPDEFKQILKRNPDVKDAFDKLTPGRQRGYLLYFSGAKQSDTRIRRIEKYTQNILNGKGLNDR</sequence>
<dbReference type="SUPFAM" id="SSF159888">
    <property type="entry name" value="YdhG-like"/>
    <property type="match status" value="1"/>
</dbReference>
<reference evidence="2" key="1">
    <citation type="journal article" date="2015" name="Nature">
        <title>Complex archaea that bridge the gap between prokaryotes and eukaryotes.</title>
        <authorList>
            <person name="Spang A."/>
            <person name="Saw J.H."/>
            <person name="Jorgensen S.L."/>
            <person name="Zaremba-Niedzwiedzka K."/>
            <person name="Martijn J."/>
            <person name="Lind A.E."/>
            <person name="van Eijk R."/>
            <person name="Schleper C."/>
            <person name="Guy L."/>
            <person name="Ettema T.J."/>
        </authorList>
    </citation>
    <scope>NUCLEOTIDE SEQUENCE</scope>
</reference>
<dbReference type="Pfam" id="PF08818">
    <property type="entry name" value="DUF1801"/>
    <property type="match status" value="1"/>
</dbReference>